<dbReference type="InterPro" id="IPR003439">
    <property type="entry name" value="ABC_transporter-like_ATP-bd"/>
</dbReference>
<dbReference type="GO" id="GO:0005524">
    <property type="term" value="F:ATP binding"/>
    <property type="evidence" value="ECO:0007669"/>
    <property type="project" value="UniProtKB-KW"/>
</dbReference>
<reference evidence="5 6" key="1">
    <citation type="submission" date="2020-08" db="EMBL/GenBank/DDBJ databases">
        <title>Cohnella phylogeny.</title>
        <authorList>
            <person name="Dunlap C."/>
        </authorList>
    </citation>
    <scope>NUCLEOTIDE SEQUENCE [LARGE SCALE GENOMIC DNA]</scope>
    <source>
        <strain evidence="5 6">CBP 2801</strain>
    </source>
</reference>
<comment type="caution">
    <text evidence="5">The sequence shown here is derived from an EMBL/GenBank/DDBJ whole genome shotgun (WGS) entry which is preliminary data.</text>
</comment>
<keyword evidence="1" id="KW-0547">Nucleotide-binding</keyword>
<dbReference type="InterPro" id="IPR027417">
    <property type="entry name" value="P-loop_NTPase"/>
</dbReference>
<evidence type="ECO:0000313" key="6">
    <source>
        <dbReference type="Proteomes" id="UP000564644"/>
    </source>
</evidence>
<evidence type="ECO:0000256" key="2">
    <source>
        <dbReference type="ARBA" id="ARBA00022840"/>
    </source>
</evidence>
<dbReference type="Proteomes" id="UP000564644">
    <property type="component" value="Unassembled WGS sequence"/>
</dbReference>
<accession>A0A7X0SN96</accession>
<feature type="domain" description="ABC transporter" evidence="4">
    <location>
        <begin position="5"/>
        <end position="239"/>
    </location>
</feature>
<dbReference type="GO" id="GO:0016887">
    <property type="term" value="F:ATP hydrolysis activity"/>
    <property type="evidence" value="ECO:0007669"/>
    <property type="project" value="InterPro"/>
</dbReference>
<sequence length="395" mass="42514">MRGDIRFRQVTFGYENDAKVPKGVDLKIRAGETVAFVGPSGAGKTTLCSLLPRFYEPEAGTITVDGIDIKRMKLAILRGQIGILQQDVFLFSGTIRENIANGKKQASKEDIWEAFIRDLPGGLNTIVGERGMKLSGGQKQRLAIARIFLKNPPILILDEATSALDTETEKAIQQSLECIAPAADAGKDGGGRVQRKARQKVAVRKDDFVRQISRGRAAFHAAPVQAVDNRSVRGDAERVAVIEVAVHLDDVLPAPLRRCGVELGIVEVQQVADVLFFGGRFPGRKQIVLGMPVVQEQPGEEPVEIGGPNRIENAFVSHDDGGGGALGGVHGAVYENIPDRVRRRDAVPQLESSRRGQNPELPVALGSVKVGEPQPAAAHRFGSGHDGGPQLHLEP</sequence>
<evidence type="ECO:0000259" key="4">
    <source>
        <dbReference type="PROSITE" id="PS50893"/>
    </source>
</evidence>
<dbReference type="PANTHER" id="PTHR24221:SF575">
    <property type="entry name" value="MULTIDRUG RESISTANCE ABC TRANSPORTER ATP-BINDING AND PERMEASE PROTEIN"/>
    <property type="match status" value="1"/>
</dbReference>
<dbReference type="PROSITE" id="PS00211">
    <property type="entry name" value="ABC_TRANSPORTER_1"/>
    <property type="match status" value="1"/>
</dbReference>
<dbReference type="PANTHER" id="PTHR24221">
    <property type="entry name" value="ATP-BINDING CASSETTE SUB-FAMILY B"/>
    <property type="match status" value="1"/>
</dbReference>
<dbReference type="SMART" id="SM00382">
    <property type="entry name" value="AAA"/>
    <property type="match status" value="1"/>
</dbReference>
<dbReference type="SUPFAM" id="SSF52540">
    <property type="entry name" value="P-loop containing nucleoside triphosphate hydrolases"/>
    <property type="match status" value="1"/>
</dbReference>
<keyword evidence="2 5" id="KW-0067">ATP-binding</keyword>
<dbReference type="AlphaFoldDB" id="A0A7X0SN96"/>
<dbReference type="Gene3D" id="3.40.50.300">
    <property type="entry name" value="P-loop containing nucleotide triphosphate hydrolases"/>
    <property type="match status" value="1"/>
</dbReference>
<dbReference type="InterPro" id="IPR039421">
    <property type="entry name" value="Type_1_exporter"/>
</dbReference>
<proteinExistence type="predicted"/>
<name>A0A7X0SN96_9BACL</name>
<gene>
    <name evidence="5" type="ORF">H7C18_18735</name>
</gene>
<evidence type="ECO:0000313" key="5">
    <source>
        <dbReference type="EMBL" id="MBB6732956.1"/>
    </source>
</evidence>
<evidence type="ECO:0000256" key="1">
    <source>
        <dbReference type="ARBA" id="ARBA00022741"/>
    </source>
</evidence>
<dbReference type="InterPro" id="IPR003593">
    <property type="entry name" value="AAA+_ATPase"/>
</dbReference>
<feature type="region of interest" description="Disordered" evidence="3">
    <location>
        <begin position="348"/>
        <end position="395"/>
    </location>
</feature>
<protein>
    <submittedName>
        <fullName evidence="5">ATP-binding cassette domain-containing protein</fullName>
    </submittedName>
</protein>
<keyword evidence="6" id="KW-1185">Reference proteome</keyword>
<organism evidence="5 6">
    <name type="scientific">Cohnella zeiphila</name>
    <dbReference type="NCBI Taxonomy" id="2761120"/>
    <lineage>
        <taxon>Bacteria</taxon>
        <taxon>Bacillati</taxon>
        <taxon>Bacillota</taxon>
        <taxon>Bacilli</taxon>
        <taxon>Bacillales</taxon>
        <taxon>Paenibacillaceae</taxon>
        <taxon>Cohnella</taxon>
    </lineage>
</organism>
<dbReference type="GO" id="GO:0034040">
    <property type="term" value="F:ATPase-coupled lipid transmembrane transporter activity"/>
    <property type="evidence" value="ECO:0007669"/>
    <property type="project" value="TreeGrafter"/>
</dbReference>
<dbReference type="InterPro" id="IPR017871">
    <property type="entry name" value="ABC_transporter-like_CS"/>
</dbReference>
<dbReference type="EMBL" id="JACJVO010000023">
    <property type="protein sequence ID" value="MBB6732956.1"/>
    <property type="molecule type" value="Genomic_DNA"/>
</dbReference>
<dbReference type="PROSITE" id="PS50893">
    <property type="entry name" value="ABC_TRANSPORTER_2"/>
    <property type="match status" value="1"/>
</dbReference>
<evidence type="ECO:0000256" key="3">
    <source>
        <dbReference type="SAM" id="MobiDB-lite"/>
    </source>
</evidence>
<dbReference type="Pfam" id="PF00005">
    <property type="entry name" value="ABC_tran"/>
    <property type="match status" value="1"/>
</dbReference>